<feature type="domain" description="Methyltransferase type 11" evidence="1">
    <location>
        <begin position="38"/>
        <end position="138"/>
    </location>
</feature>
<evidence type="ECO:0000313" key="2">
    <source>
        <dbReference type="EMBL" id="KAK9717694.1"/>
    </source>
</evidence>
<dbReference type="GO" id="GO:0008757">
    <property type="term" value="F:S-adenosylmethionine-dependent methyltransferase activity"/>
    <property type="evidence" value="ECO:0007669"/>
    <property type="project" value="InterPro"/>
</dbReference>
<dbReference type="SUPFAM" id="SSF53335">
    <property type="entry name" value="S-adenosyl-L-methionine-dependent methyltransferases"/>
    <property type="match status" value="1"/>
</dbReference>
<dbReference type="InterPro" id="IPR029063">
    <property type="entry name" value="SAM-dependent_MTases_sf"/>
</dbReference>
<keyword evidence="3" id="KW-1185">Reference proteome</keyword>
<evidence type="ECO:0000259" key="1">
    <source>
        <dbReference type="Pfam" id="PF08241"/>
    </source>
</evidence>
<accession>A0AAW1KH38</accession>
<comment type="caution">
    <text evidence="2">The sequence shown here is derived from an EMBL/GenBank/DDBJ whole genome shotgun (WGS) entry which is preliminary data.</text>
</comment>
<dbReference type="Pfam" id="PF08241">
    <property type="entry name" value="Methyltransf_11"/>
    <property type="match status" value="1"/>
</dbReference>
<name>A0AAW1KH38_POPJA</name>
<dbReference type="PANTHER" id="PTHR43861:SF1">
    <property type="entry name" value="TRANS-ACONITATE 2-METHYLTRANSFERASE"/>
    <property type="match status" value="1"/>
</dbReference>
<gene>
    <name evidence="2" type="ORF">QE152_g23629</name>
</gene>
<dbReference type="Gene3D" id="3.40.50.150">
    <property type="entry name" value="Vaccinia Virus protein VP39"/>
    <property type="match status" value="1"/>
</dbReference>
<reference evidence="2 3" key="1">
    <citation type="journal article" date="2024" name="BMC Genomics">
        <title>De novo assembly and annotation of Popillia japonica's genome with initial clues to its potential as an invasive pest.</title>
        <authorList>
            <person name="Cucini C."/>
            <person name="Boschi S."/>
            <person name="Funari R."/>
            <person name="Cardaioli E."/>
            <person name="Iannotti N."/>
            <person name="Marturano G."/>
            <person name="Paoli F."/>
            <person name="Bruttini M."/>
            <person name="Carapelli A."/>
            <person name="Frati F."/>
            <person name="Nardi F."/>
        </authorList>
    </citation>
    <scope>NUCLEOTIDE SEQUENCE [LARGE SCALE GENOMIC DNA]</scope>
    <source>
        <strain evidence="2">DMR45628</strain>
    </source>
</reference>
<organism evidence="2 3">
    <name type="scientific">Popillia japonica</name>
    <name type="common">Japanese beetle</name>
    <dbReference type="NCBI Taxonomy" id="7064"/>
    <lineage>
        <taxon>Eukaryota</taxon>
        <taxon>Metazoa</taxon>
        <taxon>Ecdysozoa</taxon>
        <taxon>Arthropoda</taxon>
        <taxon>Hexapoda</taxon>
        <taxon>Insecta</taxon>
        <taxon>Pterygota</taxon>
        <taxon>Neoptera</taxon>
        <taxon>Endopterygota</taxon>
        <taxon>Coleoptera</taxon>
        <taxon>Polyphaga</taxon>
        <taxon>Scarabaeiformia</taxon>
        <taxon>Scarabaeidae</taxon>
        <taxon>Rutelinae</taxon>
        <taxon>Popillia</taxon>
    </lineage>
</organism>
<evidence type="ECO:0000313" key="3">
    <source>
        <dbReference type="Proteomes" id="UP001458880"/>
    </source>
</evidence>
<sequence>MSSASLWFKSCAPRQNATSQLGKFAHLLKWKNYKETILDAGCGEGSITKEILYPVVKNHSKKILSVDKSEVMINFAKKHNQVDHIDYQVMDVMDQAQVTKAANQFDHVFAIHLAQWIPNTRTLMTGFHKMLKADGQIFVLSFADLFLTHAFRKQFQEGKWRKYLPTDPVFADYTSKPTQYIERLLNDIGFRLEGCNHEVQMLYEENFTDFLRSCMSMYVYFARLPAELQEEYFEDILKLCHQSCNYLGPPDKYEMYYEPFTFVATKIK</sequence>
<dbReference type="PANTHER" id="PTHR43861">
    <property type="entry name" value="TRANS-ACONITATE 2-METHYLTRANSFERASE-RELATED"/>
    <property type="match status" value="1"/>
</dbReference>
<dbReference type="Proteomes" id="UP001458880">
    <property type="component" value="Unassembled WGS sequence"/>
</dbReference>
<proteinExistence type="predicted"/>
<protein>
    <recommendedName>
        <fullName evidence="1">Methyltransferase type 11 domain-containing protein</fullName>
    </recommendedName>
</protein>
<dbReference type="InterPro" id="IPR013216">
    <property type="entry name" value="Methyltransf_11"/>
</dbReference>
<dbReference type="EMBL" id="JASPKY010000237">
    <property type="protein sequence ID" value="KAK9717694.1"/>
    <property type="molecule type" value="Genomic_DNA"/>
</dbReference>
<dbReference type="CDD" id="cd02440">
    <property type="entry name" value="AdoMet_MTases"/>
    <property type="match status" value="1"/>
</dbReference>
<dbReference type="AlphaFoldDB" id="A0AAW1KH38"/>